<evidence type="ECO:0000313" key="2">
    <source>
        <dbReference type="EMBL" id="KAG5683274.1"/>
    </source>
</evidence>
<feature type="signal peptide" evidence="1">
    <location>
        <begin position="1"/>
        <end position="21"/>
    </location>
</feature>
<evidence type="ECO:0000313" key="3">
    <source>
        <dbReference type="Proteomes" id="UP001107558"/>
    </source>
</evidence>
<dbReference type="OrthoDB" id="10647609at2759"/>
<name>A0A9J6CLW6_POLVA</name>
<gene>
    <name evidence="2" type="ORF">PVAND_012564</name>
</gene>
<proteinExistence type="predicted"/>
<accession>A0A9J6CLW6</accession>
<sequence>MVIKILIFIIVCASSSQFVTAQTYNATVYDVQLQDIWNNLILEETKIASMMNNFIAFIQLLNSTLQPLNISQCTQFLGSFDYLVQTLTNLSTLANYGPYSAISTCSDVNQKITDIEFSIRIYREIIANIYTNITILSNRNFYTILYYSQCWYYLKYGSVNQQKAATVLSTTSGLITEYYNYINLLSRDITNETIIAANLKVYKKNYCVCNANMTTTAAANTSSLEYNLQYIEAPLISLQNAIYNASVNALALAQTAQQLLFGCISPGLTNYVSYAIDLLNGLVTIGDDYNSSYTGNITACSSLKLRVSLLNYKQKQYFNIYAASARNFSLAYAYQVGMNATILNQLSIPQYNATQALIESMITLEGYMKNYTTMVYYAYVKAISISGDIQFYGDTYCGCQSTTTTAAL</sequence>
<keyword evidence="1" id="KW-0732">Signal</keyword>
<protein>
    <submittedName>
        <fullName evidence="2">Uncharacterized protein</fullName>
    </submittedName>
</protein>
<dbReference type="Proteomes" id="UP001107558">
    <property type="component" value="Chromosome 1"/>
</dbReference>
<organism evidence="2 3">
    <name type="scientific">Polypedilum vanderplanki</name>
    <name type="common">Sleeping chironomid midge</name>
    <dbReference type="NCBI Taxonomy" id="319348"/>
    <lineage>
        <taxon>Eukaryota</taxon>
        <taxon>Metazoa</taxon>
        <taxon>Ecdysozoa</taxon>
        <taxon>Arthropoda</taxon>
        <taxon>Hexapoda</taxon>
        <taxon>Insecta</taxon>
        <taxon>Pterygota</taxon>
        <taxon>Neoptera</taxon>
        <taxon>Endopterygota</taxon>
        <taxon>Diptera</taxon>
        <taxon>Nematocera</taxon>
        <taxon>Chironomoidea</taxon>
        <taxon>Chironomidae</taxon>
        <taxon>Chironominae</taxon>
        <taxon>Polypedilum</taxon>
        <taxon>Polypedilum</taxon>
    </lineage>
</organism>
<feature type="chain" id="PRO_5039953767" evidence="1">
    <location>
        <begin position="22"/>
        <end position="408"/>
    </location>
</feature>
<keyword evidence="3" id="KW-1185">Reference proteome</keyword>
<evidence type="ECO:0000256" key="1">
    <source>
        <dbReference type="SAM" id="SignalP"/>
    </source>
</evidence>
<comment type="caution">
    <text evidence="2">The sequence shown here is derived from an EMBL/GenBank/DDBJ whole genome shotgun (WGS) entry which is preliminary data.</text>
</comment>
<reference evidence="2" key="1">
    <citation type="submission" date="2021-03" db="EMBL/GenBank/DDBJ databases">
        <title>Chromosome level genome of the anhydrobiotic midge Polypedilum vanderplanki.</title>
        <authorList>
            <person name="Yoshida Y."/>
            <person name="Kikawada T."/>
            <person name="Gusev O."/>
        </authorList>
    </citation>
    <scope>NUCLEOTIDE SEQUENCE</scope>
    <source>
        <strain evidence="2">NIAS01</strain>
        <tissue evidence="2">Whole body or cell culture</tissue>
    </source>
</reference>
<dbReference type="AlphaFoldDB" id="A0A9J6CLW6"/>
<dbReference type="EMBL" id="JADBJN010000001">
    <property type="protein sequence ID" value="KAG5683274.1"/>
    <property type="molecule type" value="Genomic_DNA"/>
</dbReference>